<protein>
    <submittedName>
        <fullName evidence="5">TPM domain-containing protein</fullName>
    </submittedName>
</protein>
<evidence type="ECO:0000259" key="4">
    <source>
        <dbReference type="Pfam" id="PF04536"/>
    </source>
</evidence>
<feature type="domain" description="TPM" evidence="4">
    <location>
        <begin position="53"/>
        <end position="171"/>
    </location>
</feature>
<sequence>MGRTRYLAGVNATRKTGSRRGRWVASAVLAILLSVIAAPALATPPVTLGVGYVLDEAGVLSADDANAAQERLEAFRSDTDLDLWVVFVDEFTEPSSAEEWANQVATQNGLGPTQYLLAVAVDTRQYYISADSAGPVSFDELGTIEQTLVQPRLAASDWVGAVDAAADGLGDAVGVSSGTGDAASGGFPAWTALLLLAAVAAAVVVWLVIRSRKKQQHGAVTAGPTGSQPAISDEELAQNAARALVETDDAIRTSEEELGFARAQFGEEATAEFVATLAAAKASLTEAFALQQKLDDGIPDAAGAHRAWNERILELCRTANDALDEKAADFDALRELEQNAPAALARVEEQRRQAAGAVDGADAALADLAARYAPDEFAAVQGNTAQARTLLAFAAEELNEAQQRIAAGDGGGAAVDIRAAEEAVAQAARLEAAVDAAAAELGKAERAAADLLADLEADMAAAAALPDADGGLAATVASTRERVDTARAHLTAAPTRPLAALAALTAANTEIDARLAAVRDAQEQTRRASQALGQTLAHARGQIAAAEDYVTTRRGAIGAPARTRLAEAGAAVARAESLQSTDPARALEEAQRASQLASLAIRDAQNDVGSFERDGASGGGSSMGAVLGGIVLGSLLGGNRSSAGGLGGMLGGMGGGAGFGGGSRGGRGGGFRAGSFGGGGTRGRRGGGRF</sequence>
<evidence type="ECO:0000256" key="2">
    <source>
        <dbReference type="SAM" id="MobiDB-lite"/>
    </source>
</evidence>
<feature type="compositionally biased region" description="Gly residues" evidence="2">
    <location>
        <begin position="670"/>
        <end position="681"/>
    </location>
</feature>
<dbReference type="EMBL" id="CP137080">
    <property type="protein sequence ID" value="WOQ68732.1"/>
    <property type="molecule type" value="Genomic_DNA"/>
</dbReference>
<feature type="region of interest" description="Disordered" evidence="2">
    <location>
        <begin position="670"/>
        <end position="690"/>
    </location>
</feature>
<organism evidence="5 6">
    <name type="scientific">Microbacterium limosum</name>
    <dbReference type="NCBI Taxonomy" id="3079935"/>
    <lineage>
        <taxon>Bacteria</taxon>
        <taxon>Bacillati</taxon>
        <taxon>Actinomycetota</taxon>
        <taxon>Actinomycetes</taxon>
        <taxon>Micrococcales</taxon>
        <taxon>Microbacteriaceae</taxon>
        <taxon>Microbacterium</taxon>
    </lineage>
</organism>
<dbReference type="Gene3D" id="3.10.310.50">
    <property type="match status" value="1"/>
</dbReference>
<name>A0AAU0MFV4_9MICO</name>
<keyword evidence="3" id="KW-0812">Transmembrane</keyword>
<dbReference type="AlphaFoldDB" id="A0AAU0MFV4"/>
<evidence type="ECO:0000256" key="3">
    <source>
        <dbReference type="SAM" id="Phobius"/>
    </source>
</evidence>
<gene>
    <name evidence="5" type="ORF">RYJ27_08390</name>
</gene>
<evidence type="ECO:0000313" key="6">
    <source>
        <dbReference type="Proteomes" id="UP001329313"/>
    </source>
</evidence>
<dbReference type="KEGG" id="mliy:RYJ27_08390"/>
<feature type="transmembrane region" description="Helical" evidence="3">
    <location>
        <begin position="187"/>
        <end position="209"/>
    </location>
</feature>
<keyword evidence="1" id="KW-0175">Coiled coil</keyword>
<keyword evidence="3" id="KW-1133">Transmembrane helix</keyword>
<accession>A0AAU0MFV4</accession>
<dbReference type="InterPro" id="IPR007621">
    <property type="entry name" value="TPM_dom"/>
</dbReference>
<keyword evidence="6" id="KW-1185">Reference proteome</keyword>
<dbReference type="Proteomes" id="UP001329313">
    <property type="component" value="Chromosome"/>
</dbReference>
<dbReference type="Pfam" id="PF04536">
    <property type="entry name" value="TPM_phosphatase"/>
    <property type="match status" value="1"/>
</dbReference>
<proteinExistence type="predicted"/>
<keyword evidence="3" id="KW-0472">Membrane</keyword>
<reference evidence="5 6" key="1">
    <citation type="submission" date="2023-10" db="EMBL/GenBank/DDBJ databases">
        <title>Y20.</title>
        <authorList>
            <person name="Zhang G."/>
            <person name="Ding Y."/>
        </authorList>
    </citation>
    <scope>NUCLEOTIDE SEQUENCE [LARGE SCALE GENOMIC DNA]</scope>
    <source>
        <strain evidence="5 6">Y20</strain>
    </source>
</reference>
<evidence type="ECO:0000313" key="5">
    <source>
        <dbReference type="EMBL" id="WOQ68732.1"/>
    </source>
</evidence>
<dbReference type="RefSeq" id="WP_330169874.1">
    <property type="nucleotide sequence ID" value="NZ_CP137080.1"/>
</dbReference>
<evidence type="ECO:0000256" key="1">
    <source>
        <dbReference type="SAM" id="Coils"/>
    </source>
</evidence>
<feature type="coiled-coil region" evidence="1">
    <location>
        <begin position="384"/>
        <end position="454"/>
    </location>
</feature>